<feature type="transmembrane region" description="Helical" evidence="1">
    <location>
        <begin position="261"/>
        <end position="283"/>
    </location>
</feature>
<comment type="caution">
    <text evidence="2">The sequence shown here is derived from an EMBL/GenBank/DDBJ whole genome shotgun (WGS) entry which is preliminary data.</text>
</comment>
<reference evidence="2" key="1">
    <citation type="submission" date="2020-10" db="EMBL/GenBank/DDBJ databases">
        <authorList>
            <person name="Gilroy R."/>
        </authorList>
    </citation>
    <scope>NUCLEOTIDE SEQUENCE</scope>
    <source>
        <strain evidence="2">ChiBcec2-4451</strain>
    </source>
</reference>
<feature type="transmembrane region" description="Helical" evidence="1">
    <location>
        <begin position="303"/>
        <end position="321"/>
    </location>
</feature>
<feature type="transmembrane region" description="Helical" evidence="1">
    <location>
        <begin position="6"/>
        <end position="27"/>
    </location>
</feature>
<keyword evidence="1" id="KW-1133">Transmembrane helix</keyword>
<feature type="transmembrane region" description="Helical" evidence="1">
    <location>
        <begin position="39"/>
        <end position="57"/>
    </location>
</feature>
<dbReference type="Proteomes" id="UP000886723">
    <property type="component" value="Unassembled WGS sequence"/>
</dbReference>
<feature type="transmembrane region" description="Helical" evidence="1">
    <location>
        <begin position="333"/>
        <end position="354"/>
    </location>
</feature>
<feature type="transmembrane region" description="Helical" evidence="1">
    <location>
        <begin position="63"/>
        <end position="83"/>
    </location>
</feature>
<dbReference type="EMBL" id="DVON01000058">
    <property type="protein sequence ID" value="HIV12094.1"/>
    <property type="molecule type" value="Genomic_DNA"/>
</dbReference>
<name>A0A9D1NSD9_9FIRM</name>
<gene>
    <name evidence="2" type="ORF">IAA63_03005</name>
</gene>
<evidence type="ECO:0000313" key="3">
    <source>
        <dbReference type="Proteomes" id="UP000886723"/>
    </source>
</evidence>
<feature type="transmembrane region" description="Helical" evidence="1">
    <location>
        <begin position="146"/>
        <end position="166"/>
    </location>
</feature>
<feature type="transmembrane region" description="Helical" evidence="1">
    <location>
        <begin position="366"/>
        <end position="392"/>
    </location>
</feature>
<sequence length="442" mass="51118">MTWIELLWLLLVYSFCGWVMETVVGTIRRKRFVNPGFSTGPFCLVYGVAAVIMTVTLQDLKGHTIALFVGCMVLGTAVEWFTGKLLERFNSHKWWDYSNKRWNFDGYICLQYSLLWGVLGALIVRFSNNWLVTLFRLIPGIIGEVAVMVLLCMMALDLVASSATVFHMKRDIRAAREWNLKVAVWTHRFGLWLMNKVRIRMEKTYPVLQEKALQIQKTGTFAEGCGFYKLFWMFFIGAVMGDFFETVYCRISMGWWMSRSSLVWGPFSLVWGGAIMLATMLLYKDRNKPDRHIFLVGTVLGGAYEYVCSVLSELVFGRVFWDYSKIPFNLGGRINLLFCFFWGIAAVIWIKWLYPFFSGLIEKIPALWGYIITWILIVFLVVDMAVSGLAMIRYDRRSRGLEPKAAWEEMMDEHFDDARMEKIYPNAKKNIGDPPAVPPAQR</sequence>
<dbReference type="AlphaFoldDB" id="A0A9D1NSD9"/>
<evidence type="ECO:0000256" key="1">
    <source>
        <dbReference type="SAM" id="Phobius"/>
    </source>
</evidence>
<keyword evidence="1" id="KW-0472">Membrane</keyword>
<feature type="transmembrane region" description="Helical" evidence="1">
    <location>
        <begin position="104"/>
        <end position="126"/>
    </location>
</feature>
<keyword evidence="1" id="KW-0812">Transmembrane</keyword>
<dbReference type="Pfam" id="PF06541">
    <property type="entry name" value="ABC_trans_CmpB"/>
    <property type="match status" value="2"/>
</dbReference>
<evidence type="ECO:0000313" key="2">
    <source>
        <dbReference type="EMBL" id="HIV12094.1"/>
    </source>
</evidence>
<accession>A0A9D1NSD9</accession>
<reference evidence="2" key="2">
    <citation type="journal article" date="2021" name="PeerJ">
        <title>Extensive microbial diversity within the chicken gut microbiome revealed by metagenomics and culture.</title>
        <authorList>
            <person name="Gilroy R."/>
            <person name="Ravi A."/>
            <person name="Getino M."/>
            <person name="Pursley I."/>
            <person name="Horton D.L."/>
            <person name="Alikhan N.F."/>
            <person name="Baker D."/>
            <person name="Gharbi K."/>
            <person name="Hall N."/>
            <person name="Watson M."/>
            <person name="Adriaenssens E.M."/>
            <person name="Foster-Nyarko E."/>
            <person name="Jarju S."/>
            <person name="Secka A."/>
            <person name="Antonio M."/>
            <person name="Oren A."/>
            <person name="Chaudhuri R.R."/>
            <person name="La Ragione R."/>
            <person name="Hildebrand F."/>
            <person name="Pallen M.J."/>
        </authorList>
    </citation>
    <scope>NUCLEOTIDE SEQUENCE</scope>
    <source>
        <strain evidence="2">ChiBcec2-4451</strain>
    </source>
</reference>
<organism evidence="2 3">
    <name type="scientific">Candidatus Pullilachnospira stercoravium</name>
    <dbReference type="NCBI Taxonomy" id="2840913"/>
    <lineage>
        <taxon>Bacteria</taxon>
        <taxon>Bacillati</taxon>
        <taxon>Bacillota</taxon>
        <taxon>Clostridia</taxon>
        <taxon>Lachnospirales</taxon>
        <taxon>Lachnospiraceae</taxon>
        <taxon>Lachnospiraceae incertae sedis</taxon>
        <taxon>Candidatus Pullilachnospira</taxon>
    </lineage>
</organism>
<protein>
    <submittedName>
        <fullName evidence="2">ABC transporter permease</fullName>
    </submittedName>
</protein>
<dbReference type="InterPro" id="IPR010540">
    <property type="entry name" value="CmpB_TMEM229"/>
</dbReference>
<proteinExistence type="predicted"/>